<name>A0ABW6CFC0_RAHSY</name>
<proteinExistence type="predicted"/>
<dbReference type="EMBL" id="JBHUCJ010000019">
    <property type="protein sequence ID" value="MFD3223920.1"/>
    <property type="molecule type" value="Genomic_DNA"/>
</dbReference>
<sequence length="240" mass="27237">MKLPKRAYYPLSEAATLMGCGVRDVIHFGAIDALDFYVFINKFDAPGESWFHLNMPNNQVDNIDYFGCLSGDGWMLYDVAFKKKSDGFYLDGYYAKSISGLFNVNGFYLQPLEFSDSCNLETTFLSSHPEDEDYLPVDVNLIGFNLSIGRDYLCVLGKDIDKFMNIEEKNVSQTVASNQSQMIKALLYIHYGEEVANKPRKFFDDNESEVCKDFQLRGMGIPSGKTVAAWLKDVDINFMP</sequence>
<gene>
    <name evidence="1" type="ORF">ACFPK4_10270</name>
</gene>
<accession>A0ABW6CFC0</accession>
<reference evidence="1 2" key="1">
    <citation type="submission" date="2024-09" db="EMBL/GenBank/DDBJ databases">
        <title>Genomes of Rahnella.</title>
        <authorList>
            <person name="Mnguni F.C."/>
            <person name="Shin G.Y."/>
            <person name="Coutinho T."/>
        </authorList>
    </citation>
    <scope>NUCLEOTIDE SEQUENCE [LARGE SCALE GENOMIC DNA]</scope>
    <source>
        <strain evidence="1 2">20WA0057</strain>
    </source>
</reference>
<protein>
    <submittedName>
        <fullName evidence="1">Uncharacterized protein</fullName>
    </submittedName>
</protein>
<evidence type="ECO:0000313" key="1">
    <source>
        <dbReference type="EMBL" id="MFD3223920.1"/>
    </source>
</evidence>
<keyword evidence="2" id="KW-1185">Reference proteome</keyword>
<comment type="caution">
    <text evidence="1">The sequence shown here is derived from an EMBL/GenBank/DDBJ whole genome shotgun (WGS) entry which is preliminary data.</text>
</comment>
<dbReference type="Proteomes" id="UP001598201">
    <property type="component" value="Unassembled WGS sequence"/>
</dbReference>
<organism evidence="1 2">
    <name type="scientific">Rahnella sp. (strain Y9602)</name>
    <dbReference type="NCBI Taxonomy" id="2703885"/>
    <lineage>
        <taxon>Bacteria</taxon>
        <taxon>Pseudomonadati</taxon>
        <taxon>Pseudomonadota</taxon>
        <taxon>Gammaproteobacteria</taxon>
        <taxon>Enterobacterales</taxon>
        <taxon>Yersiniaceae</taxon>
        <taxon>Rahnella</taxon>
    </lineage>
</organism>
<evidence type="ECO:0000313" key="2">
    <source>
        <dbReference type="Proteomes" id="UP001598201"/>
    </source>
</evidence>
<dbReference type="RefSeq" id="WP_379671787.1">
    <property type="nucleotide sequence ID" value="NZ_JBHUCJ010000019.1"/>
</dbReference>